<keyword evidence="3" id="KW-1185">Reference proteome</keyword>
<accession>A0ABX1GDG8</accession>
<protein>
    <recommendedName>
        <fullName evidence="4">Lipocalin-like domain-containing protein</fullName>
    </recommendedName>
</protein>
<dbReference type="RefSeq" id="WP_168449054.1">
    <property type="nucleotide sequence ID" value="NZ_JAAWWK010000001.1"/>
</dbReference>
<evidence type="ECO:0000313" key="3">
    <source>
        <dbReference type="Proteomes" id="UP000765845"/>
    </source>
</evidence>
<dbReference type="Proteomes" id="UP000765845">
    <property type="component" value="Unassembled WGS sequence"/>
</dbReference>
<evidence type="ECO:0000313" key="2">
    <source>
        <dbReference type="EMBL" id="NKI16537.1"/>
    </source>
</evidence>
<reference evidence="2 3" key="1">
    <citation type="submission" date="2020-04" db="EMBL/GenBank/DDBJ databases">
        <authorList>
            <person name="Yoon J."/>
        </authorList>
    </citation>
    <scope>NUCLEOTIDE SEQUENCE [LARGE SCALE GENOMIC DNA]</scope>
    <source>
        <strain evidence="2 3">KMU-166</strain>
    </source>
</reference>
<sequence>MRPTFTRPNSRPKKSTATYALFAALMCTTMDAYTDTIEGKWNLVKKSIMGSSAMTLHVHADNTGKISTESMGDADIKNLATDGSRVTFSTTLSVMGQDIDADFDGVIKGNSLTGKINTDYGSSEVSGNRETND</sequence>
<gene>
    <name evidence="2" type="ORF">HCU74_03780</name>
</gene>
<dbReference type="EMBL" id="JAAWWK010000001">
    <property type="protein sequence ID" value="NKI16537.1"/>
    <property type="molecule type" value="Genomic_DNA"/>
</dbReference>
<evidence type="ECO:0000256" key="1">
    <source>
        <dbReference type="SAM" id="SignalP"/>
    </source>
</evidence>
<proteinExistence type="predicted"/>
<evidence type="ECO:0008006" key="4">
    <source>
        <dbReference type="Google" id="ProtNLM"/>
    </source>
</evidence>
<comment type="caution">
    <text evidence="2">The sequence shown here is derived from an EMBL/GenBank/DDBJ whole genome shotgun (WGS) entry which is preliminary data.</text>
</comment>
<name>A0ABX1GDG8_9GAMM</name>
<feature type="chain" id="PRO_5047425811" description="Lipocalin-like domain-containing protein" evidence="1">
    <location>
        <begin position="33"/>
        <end position="133"/>
    </location>
</feature>
<organism evidence="2 3">
    <name type="scientific">Spongiibacter thalassae</name>
    <dbReference type="NCBI Taxonomy" id="2721624"/>
    <lineage>
        <taxon>Bacteria</taxon>
        <taxon>Pseudomonadati</taxon>
        <taxon>Pseudomonadota</taxon>
        <taxon>Gammaproteobacteria</taxon>
        <taxon>Cellvibrionales</taxon>
        <taxon>Spongiibacteraceae</taxon>
        <taxon>Spongiibacter</taxon>
    </lineage>
</organism>
<feature type="signal peptide" evidence="1">
    <location>
        <begin position="1"/>
        <end position="32"/>
    </location>
</feature>
<keyword evidence="1" id="KW-0732">Signal</keyword>